<dbReference type="InterPro" id="IPR046373">
    <property type="entry name" value="Acyl-CoA_Oxase/DH_mid-dom_sf"/>
</dbReference>
<proteinExistence type="inferred from homology"/>
<name>A0A5P9QCU8_9MICO</name>
<evidence type="ECO:0000256" key="4">
    <source>
        <dbReference type="ARBA" id="ARBA00022827"/>
    </source>
</evidence>
<feature type="domain" description="Acyl-CoA dehydrogenase/oxidase C-terminal" evidence="5">
    <location>
        <begin position="236"/>
        <end position="363"/>
    </location>
</feature>
<comment type="similarity">
    <text evidence="2">Belongs to the acyl-CoA dehydrogenase family.</text>
</comment>
<evidence type="ECO:0000313" key="8">
    <source>
        <dbReference type="Proteomes" id="UP000326702"/>
    </source>
</evidence>
<accession>A0A5P9QCU8</accession>
<keyword evidence="8" id="KW-1185">Reference proteome</keyword>
<evidence type="ECO:0000256" key="1">
    <source>
        <dbReference type="ARBA" id="ARBA00001974"/>
    </source>
</evidence>
<dbReference type="SUPFAM" id="SSF56645">
    <property type="entry name" value="Acyl-CoA dehydrogenase NM domain-like"/>
    <property type="match status" value="1"/>
</dbReference>
<dbReference type="InterPro" id="IPR037069">
    <property type="entry name" value="AcylCoA_DH/ox_N_sf"/>
</dbReference>
<keyword evidence="4" id="KW-0274">FAD</keyword>
<evidence type="ECO:0000313" key="7">
    <source>
        <dbReference type="EMBL" id="QFU99274.1"/>
    </source>
</evidence>
<gene>
    <name evidence="7" type="ORF">KDY119_02801</name>
</gene>
<evidence type="ECO:0000256" key="3">
    <source>
        <dbReference type="ARBA" id="ARBA00022630"/>
    </source>
</evidence>
<dbReference type="InterPro" id="IPR036250">
    <property type="entry name" value="AcylCo_DH-like_C"/>
</dbReference>
<organism evidence="7 8">
    <name type="scientific">Luteimicrobium xylanilyticum</name>
    <dbReference type="NCBI Taxonomy" id="1133546"/>
    <lineage>
        <taxon>Bacteria</taxon>
        <taxon>Bacillati</taxon>
        <taxon>Actinomycetota</taxon>
        <taxon>Actinomycetes</taxon>
        <taxon>Micrococcales</taxon>
        <taxon>Luteimicrobium</taxon>
    </lineage>
</organism>
<comment type="cofactor">
    <cofactor evidence="1">
        <name>FAD</name>
        <dbReference type="ChEBI" id="CHEBI:57692"/>
    </cofactor>
</comment>
<dbReference type="Pfam" id="PF02771">
    <property type="entry name" value="Acyl-CoA_dh_N"/>
    <property type="match status" value="1"/>
</dbReference>
<dbReference type="InterPro" id="IPR009100">
    <property type="entry name" value="AcylCoA_DH/oxidase_NM_dom_sf"/>
</dbReference>
<evidence type="ECO:0000256" key="2">
    <source>
        <dbReference type="ARBA" id="ARBA00009347"/>
    </source>
</evidence>
<dbReference type="EC" id="1.3.99.-" evidence="7"/>
<dbReference type="Pfam" id="PF00441">
    <property type="entry name" value="Acyl-CoA_dh_1"/>
    <property type="match status" value="1"/>
</dbReference>
<dbReference type="GO" id="GO:0050660">
    <property type="term" value="F:flavin adenine dinucleotide binding"/>
    <property type="evidence" value="ECO:0007669"/>
    <property type="project" value="InterPro"/>
</dbReference>
<protein>
    <submittedName>
        <fullName evidence="7">Acyl-CoA dehydrogenase, short-chain specific</fullName>
        <ecNumber evidence="7">1.3.99.-</ecNumber>
    </submittedName>
</protein>
<dbReference type="Gene3D" id="1.20.140.10">
    <property type="entry name" value="Butyryl-CoA Dehydrogenase, subunit A, domain 3"/>
    <property type="match status" value="1"/>
</dbReference>
<dbReference type="SUPFAM" id="SSF47203">
    <property type="entry name" value="Acyl-CoA dehydrogenase C-terminal domain-like"/>
    <property type="match status" value="1"/>
</dbReference>
<dbReference type="AlphaFoldDB" id="A0A5P9QCU8"/>
<dbReference type="RefSeq" id="WP_036947044.1">
    <property type="nucleotide sequence ID" value="NZ_BAABIH010000008.1"/>
</dbReference>
<dbReference type="OrthoDB" id="3404950at2"/>
<dbReference type="PANTHER" id="PTHR43884">
    <property type="entry name" value="ACYL-COA DEHYDROGENASE"/>
    <property type="match status" value="1"/>
</dbReference>
<reference evidence="7 8" key="1">
    <citation type="submission" date="2019-10" db="EMBL/GenBank/DDBJ databases">
        <title>Genome sequence of Luteimicrobium xylanilyticum HY-24.</title>
        <authorList>
            <person name="Kim D.Y."/>
            <person name="Park H.-Y."/>
        </authorList>
    </citation>
    <scope>NUCLEOTIDE SEQUENCE [LARGE SCALE GENOMIC DNA]</scope>
    <source>
        <strain evidence="7 8">HY-24</strain>
    </source>
</reference>
<feature type="domain" description="Acyl-CoA dehydrogenase/oxidase N-terminal" evidence="6">
    <location>
        <begin position="8"/>
        <end position="104"/>
    </location>
</feature>
<dbReference type="InterPro" id="IPR009075">
    <property type="entry name" value="AcylCo_DH/oxidase_C"/>
</dbReference>
<keyword evidence="3" id="KW-0285">Flavoprotein</keyword>
<dbReference type="InterPro" id="IPR013786">
    <property type="entry name" value="AcylCoA_DH/ox_N"/>
</dbReference>
<keyword evidence="7" id="KW-0560">Oxidoreductase</keyword>
<dbReference type="EMBL" id="CP045529">
    <property type="protein sequence ID" value="QFU99274.1"/>
    <property type="molecule type" value="Genomic_DNA"/>
</dbReference>
<evidence type="ECO:0000259" key="6">
    <source>
        <dbReference type="Pfam" id="PF02771"/>
    </source>
</evidence>
<dbReference type="PANTHER" id="PTHR43884:SF12">
    <property type="entry name" value="ISOVALERYL-COA DEHYDROGENASE, MITOCHONDRIAL-RELATED"/>
    <property type="match status" value="1"/>
</dbReference>
<dbReference type="PIRSF" id="PIRSF016578">
    <property type="entry name" value="HsaA"/>
    <property type="match status" value="1"/>
</dbReference>
<sequence>MTGSAADETLAVVARRIGEEVAGLHAEDVDASSRFPTETIDACREAGLLRALVSVEDGGLGASLDEVADAITELGRWCSSSGMILAMHTIQVACLVRHGGSEELATFRKRVAAEGLLLASATTEVGIGGDVRSSTCAVEARDDGFHLRKQAPVISYGEYADAILATARRTPESAPSDQVLVVCEKGRFTLERTTTWDALGFRGTCSSGFVLEATGGFGLVFPTAYGDMSSQTMLPVSHILWSSLWLGMASEADGRARKFVQGAARKTPGQMPPSGMRLAELAVTLQQLHDLVHGARARFAAADADPDLGQTIGYATAMNSLKVSASTLVVEVIQKALLICGMAGYANRSPFTLGRLLRDAYGAQLMVNNDRINANNAQLLLVQRER</sequence>
<dbReference type="Proteomes" id="UP000326702">
    <property type="component" value="Chromosome"/>
</dbReference>
<dbReference type="KEGG" id="lxl:KDY119_02801"/>
<evidence type="ECO:0000259" key="5">
    <source>
        <dbReference type="Pfam" id="PF00441"/>
    </source>
</evidence>
<dbReference type="Gene3D" id="2.40.110.10">
    <property type="entry name" value="Butyryl-CoA Dehydrogenase, subunit A, domain 2"/>
    <property type="match status" value="1"/>
</dbReference>
<dbReference type="GO" id="GO:0003995">
    <property type="term" value="F:acyl-CoA dehydrogenase activity"/>
    <property type="evidence" value="ECO:0007669"/>
    <property type="project" value="TreeGrafter"/>
</dbReference>
<dbReference type="Gene3D" id="1.10.540.10">
    <property type="entry name" value="Acyl-CoA dehydrogenase/oxidase, N-terminal domain"/>
    <property type="match status" value="1"/>
</dbReference>